<feature type="region of interest" description="Disordered" evidence="7">
    <location>
        <begin position="206"/>
        <end position="236"/>
    </location>
</feature>
<evidence type="ECO:0000256" key="8">
    <source>
        <dbReference type="SAM" id="Phobius"/>
    </source>
</evidence>
<gene>
    <name evidence="10" type="ORF">HA039_33105</name>
</gene>
<evidence type="ECO:0000256" key="1">
    <source>
        <dbReference type="ARBA" id="ARBA00004651"/>
    </source>
</evidence>
<protein>
    <submittedName>
        <fullName evidence="10">DedA family protein</fullName>
    </submittedName>
</protein>
<dbReference type="PANTHER" id="PTHR42709">
    <property type="entry name" value="ALKALINE PHOSPHATASE LIKE PROTEIN"/>
    <property type="match status" value="1"/>
</dbReference>
<reference evidence="10 11" key="1">
    <citation type="submission" date="2020-03" db="EMBL/GenBank/DDBJ databases">
        <title>A novel species.</title>
        <authorList>
            <person name="Gao J."/>
        </authorList>
    </citation>
    <scope>NUCLEOTIDE SEQUENCE [LARGE SCALE GENOMIC DNA]</scope>
    <source>
        <strain evidence="10 11">QMT-12</strain>
    </source>
</reference>
<dbReference type="Proteomes" id="UP000501179">
    <property type="component" value="Chromosome"/>
</dbReference>
<accession>A0A6G9H7P3</accession>
<dbReference type="InterPro" id="IPR051311">
    <property type="entry name" value="DedA_domain"/>
</dbReference>
<evidence type="ECO:0000313" key="10">
    <source>
        <dbReference type="EMBL" id="QIQ06510.1"/>
    </source>
</evidence>
<evidence type="ECO:0000256" key="6">
    <source>
        <dbReference type="ARBA" id="ARBA00023136"/>
    </source>
</evidence>
<evidence type="ECO:0000256" key="3">
    <source>
        <dbReference type="ARBA" id="ARBA00022475"/>
    </source>
</evidence>
<evidence type="ECO:0000256" key="4">
    <source>
        <dbReference type="ARBA" id="ARBA00022692"/>
    </source>
</evidence>
<keyword evidence="11" id="KW-1185">Reference proteome</keyword>
<evidence type="ECO:0000256" key="7">
    <source>
        <dbReference type="SAM" id="MobiDB-lite"/>
    </source>
</evidence>
<keyword evidence="3" id="KW-1003">Cell membrane</keyword>
<feature type="compositionally biased region" description="Basic and acidic residues" evidence="7">
    <location>
        <begin position="207"/>
        <end position="236"/>
    </location>
</feature>
<keyword evidence="5 8" id="KW-1133">Transmembrane helix</keyword>
<dbReference type="KEGG" id="slia:HA039_33105"/>
<evidence type="ECO:0000256" key="2">
    <source>
        <dbReference type="ARBA" id="ARBA00010792"/>
    </source>
</evidence>
<comment type="subcellular location">
    <subcellularLocation>
        <location evidence="1">Cell membrane</location>
        <topology evidence="1">Multi-pass membrane protein</topology>
    </subcellularLocation>
</comment>
<dbReference type="RefSeq" id="WP_167035687.1">
    <property type="nucleotide sequence ID" value="NZ_CP050177.1"/>
</dbReference>
<dbReference type="InterPro" id="IPR032816">
    <property type="entry name" value="VTT_dom"/>
</dbReference>
<comment type="similarity">
    <text evidence="2">Belongs to the DedA family.</text>
</comment>
<dbReference type="EMBL" id="CP050177">
    <property type="protein sequence ID" value="QIQ06510.1"/>
    <property type="molecule type" value="Genomic_DNA"/>
</dbReference>
<evidence type="ECO:0000256" key="5">
    <source>
        <dbReference type="ARBA" id="ARBA00022989"/>
    </source>
</evidence>
<dbReference type="Pfam" id="PF09335">
    <property type="entry name" value="VTT_dom"/>
    <property type="match status" value="1"/>
</dbReference>
<feature type="transmembrane region" description="Helical" evidence="8">
    <location>
        <begin position="43"/>
        <end position="71"/>
    </location>
</feature>
<evidence type="ECO:0000313" key="11">
    <source>
        <dbReference type="Proteomes" id="UP000501179"/>
    </source>
</evidence>
<feature type="transmembrane region" description="Helical" evidence="8">
    <location>
        <begin position="180"/>
        <end position="197"/>
    </location>
</feature>
<dbReference type="GO" id="GO:0005886">
    <property type="term" value="C:plasma membrane"/>
    <property type="evidence" value="ECO:0007669"/>
    <property type="project" value="UniProtKB-SubCell"/>
</dbReference>
<sequence>MASPSLPGPLAYLAPLLDHYGYLAVGLLILVEDFGVPAPGETILIAAAVYAGAGQLNIFAIAVIAVAAAIVGDNIGYVIGRTGGRAFVHRWGRYIFLTPERFGRAEDFFTRNGGKVVTIARFVEGLRQANGIIAGTTGMPWLRFLAFNSLGAVLWVGLWAGLGYTAGTNIGPIYDEISRYQTYVLIGLGVLIAALVVRHVVRRRRRRTEEGHDEAEKGEEAKAAKAEDRAQDRADD</sequence>
<dbReference type="PANTHER" id="PTHR42709:SF6">
    <property type="entry name" value="UNDECAPRENYL PHOSPHATE TRANSPORTER A"/>
    <property type="match status" value="1"/>
</dbReference>
<name>A0A6G9H7P3_9ACTN</name>
<dbReference type="AlphaFoldDB" id="A0A6G9H7P3"/>
<organism evidence="10 11">
    <name type="scientific">Streptomyces liangshanensis</name>
    <dbReference type="NCBI Taxonomy" id="2717324"/>
    <lineage>
        <taxon>Bacteria</taxon>
        <taxon>Bacillati</taxon>
        <taxon>Actinomycetota</taxon>
        <taxon>Actinomycetes</taxon>
        <taxon>Kitasatosporales</taxon>
        <taxon>Streptomycetaceae</taxon>
        <taxon>Streptomyces</taxon>
    </lineage>
</organism>
<keyword evidence="4 8" id="KW-0812">Transmembrane</keyword>
<proteinExistence type="inferred from homology"/>
<feature type="transmembrane region" description="Helical" evidence="8">
    <location>
        <begin position="141"/>
        <end position="160"/>
    </location>
</feature>
<keyword evidence="6 8" id="KW-0472">Membrane</keyword>
<evidence type="ECO:0000259" key="9">
    <source>
        <dbReference type="Pfam" id="PF09335"/>
    </source>
</evidence>
<feature type="domain" description="VTT" evidence="9">
    <location>
        <begin position="39"/>
        <end position="164"/>
    </location>
</feature>